<dbReference type="AlphaFoldDB" id="A0AAE0BH03"/>
<keyword evidence="2" id="KW-1185">Reference proteome</keyword>
<reference evidence="1 2" key="1">
    <citation type="journal article" date="2015" name="Genome Biol. Evol.">
        <title>Comparative Genomics of a Bacterivorous Green Alga Reveals Evolutionary Causalities and Consequences of Phago-Mixotrophic Mode of Nutrition.</title>
        <authorList>
            <person name="Burns J.A."/>
            <person name="Paasch A."/>
            <person name="Narechania A."/>
            <person name="Kim E."/>
        </authorList>
    </citation>
    <scope>NUCLEOTIDE SEQUENCE [LARGE SCALE GENOMIC DNA]</scope>
    <source>
        <strain evidence="1 2">PLY_AMNH</strain>
    </source>
</reference>
<comment type="caution">
    <text evidence="1">The sequence shown here is derived from an EMBL/GenBank/DDBJ whole genome shotgun (WGS) entry which is preliminary data.</text>
</comment>
<protein>
    <submittedName>
        <fullName evidence="1">Uncharacterized protein</fullName>
    </submittedName>
</protein>
<dbReference type="EMBL" id="LGRX02035274">
    <property type="protein sequence ID" value="KAK3235519.1"/>
    <property type="molecule type" value="Genomic_DNA"/>
</dbReference>
<accession>A0AAE0BH03</accession>
<evidence type="ECO:0000313" key="2">
    <source>
        <dbReference type="Proteomes" id="UP001190700"/>
    </source>
</evidence>
<sequence>MMMEVEDWATIQKTEHGWDLLDSRCKRFMRSKNVNPDTWIIPEGLKPYISQVRRENYTYMLAGPEGPQNFKSGLNGQPANVVDSRNDCKIYESKSFELPDMNEPVDVMRRNRAIGEFYLMCEDIEAISHSNRNYVSSQRNIVIYDEDVDNFTEIRLLDAFTKDALFGNDMNIKRAYDDTKILVHYAGGNSDPAPDKTYDYTFGDISDDSDSGCTGPPLSDATIDIFANTFFSPEDKQTFVEDFCRNMPMYLRDMQVEHYEINTSNFKTQLTEVLKCIRKTQETSVVDEVSSARECLCKAVRALFAKSKDTYAFWMFCHSVAASKIASPEGSSTQALEAIDDAYRTMYVALINSRSDAEELSYPQPPEMTVQCFQQTVCAVFVTIMRLTCQTEGFLRLFDQLESSVERVSGELCGLWFDGCDSTSAKVAYSTPTVDLFNDITKNRVLIRSESDAACYPSREDVPNRTFRAAMFIARAMFQYMSVSQTIRRGDACDCVPVGYNTYRGVKLLAATTNERFYERESCAKMLQSYGHLREQTGMIFSETKMHTDPEDLFNLGIMGHKKPGNVVVNVPAELVDQSDPLNTVYVKYDKLMEHFEPQFEKHSIQVWADMCIEMSLAGNTKTKTCSIYRMLEDLKAKDFRDAPSSGNTPDDHLNAFLSTMNVDTNNCREVMYMDPNTNALYELLKNYVETALTSVDEAKTYKGVIAENHTKEFLMDLRVAAQYAYSLAIGNDCDNAKCLRDALKSINDGFGDFNMLDAAVRDKLAELHGASLVQVRFDLDPATAIETAKVALFNGMVVVNLKLGDGKNMEDAREALTEKYSMCAGAKIRTVFKAPTSIRTDNEIFTRNDSELDLHAFVQHLDYCRAVDDDHQQCDRLYDATVIRPDSAAIVAMDDCFSLGVSSRRASISGIPSVLYYSSEKKTSRIRDALTNSRAHLLIVRLLFCQTKVTHEFLKSLILHDIMFPFGYLLLRPYQTYEMCTAVLTKSGTETGETLIGHYDFQLSDNVVQKMHYGNFTIYEKSIVYRPMNVHLAEDIFCANYLGGAGSTFHDPTSKSDNDPFYDKIDSLYACAIGYDEQIKDNPISVNGRFEDHTGLTSMREPHFSTSNTYKGLYNFHEQTPPSGDMPYFDTASRGNTVCFQGHQASYNHCSGYLDRVTLNTGHWGERVYPGCGKVRRGLSKYLEPVNYHNMRKGGGGAIASGFASFV</sequence>
<proteinExistence type="predicted"/>
<organism evidence="1 2">
    <name type="scientific">Cymbomonas tetramitiformis</name>
    <dbReference type="NCBI Taxonomy" id="36881"/>
    <lineage>
        <taxon>Eukaryota</taxon>
        <taxon>Viridiplantae</taxon>
        <taxon>Chlorophyta</taxon>
        <taxon>Pyramimonadophyceae</taxon>
        <taxon>Pyramimonadales</taxon>
        <taxon>Pyramimonadaceae</taxon>
        <taxon>Cymbomonas</taxon>
    </lineage>
</organism>
<gene>
    <name evidence="1" type="ORF">CYMTET_54281</name>
</gene>
<dbReference type="Proteomes" id="UP001190700">
    <property type="component" value="Unassembled WGS sequence"/>
</dbReference>
<name>A0AAE0BH03_9CHLO</name>
<evidence type="ECO:0000313" key="1">
    <source>
        <dbReference type="EMBL" id="KAK3235519.1"/>
    </source>
</evidence>